<dbReference type="EMBL" id="AORC01000010">
    <property type="protein sequence ID" value="EYT49160.1"/>
    <property type="molecule type" value="Genomic_DNA"/>
</dbReference>
<dbReference type="AlphaFoldDB" id="A0A022KTG8"/>
<comment type="similarity">
    <text evidence="2">Belongs to the binding-protein-dependent transport system permease family. FecCD subfamily.</text>
</comment>
<keyword evidence="3" id="KW-0813">Transport</keyword>
<dbReference type="InterPro" id="IPR037294">
    <property type="entry name" value="ABC_BtuC-like"/>
</dbReference>
<feature type="region of interest" description="Disordered" evidence="8">
    <location>
        <begin position="1"/>
        <end position="116"/>
    </location>
</feature>
<feature type="transmembrane region" description="Helical" evidence="9">
    <location>
        <begin position="347"/>
        <end position="378"/>
    </location>
</feature>
<evidence type="ECO:0000256" key="8">
    <source>
        <dbReference type="SAM" id="MobiDB-lite"/>
    </source>
</evidence>
<accession>A0A022KTG8</accession>
<dbReference type="Gene3D" id="1.10.3470.10">
    <property type="entry name" value="ABC transporter involved in vitamin B12 uptake, BtuC"/>
    <property type="match status" value="1"/>
</dbReference>
<feature type="compositionally biased region" description="Gly residues" evidence="8">
    <location>
        <begin position="74"/>
        <end position="85"/>
    </location>
</feature>
<organism evidence="10 11">
    <name type="scientific">Brachybacterium muris UCD-AY4</name>
    <dbReference type="NCBI Taxonomy" id="1249481"/>
    <lineage>
        <taxon>Bacteria</taxon>
        <taxon>Bacillati</taxon>
        <taxon>Actinomycetota</taxon>
        <taxon>Actinomycetes</taxon>
        <taxon>Micrococcales</taxon>
        <taxon>Dermabacteraceae</taxon>
        <taxon>Brachybacterium</taxon>
    </lineage>
</organism>
<dbReference type="PANTHER" id="PTHR30472:SF19">
    <property type="entry name" value="PETROBACTIN IMPORT SYSTEM PERMEASE PROTEIN YCLO"/>
    <property type="match status" value="1"/>
</dbReference>
<feature type="transmembrane region" description="Helical" evidence="9">
    <location>
        <begin position="257"/>
        <end position="276"/>
    </location>
</feature>
<evidence type="ECO:0000313" key="11">
    <source>
        <dbReference type="Proteomes" id="UP000019754"/>
    </source>
</evidence>
<reference evidence="10 11" key="1">
    <citation type="journal article" date="2013" name="Genome Announc.">
        <title>Draft genome sequence of an Actinobacterium, Brachybacterium muris strain UCD-AY4.</title>
        <authorList>
            <person name="Lo J.R."/>
            <person name="Lang J.M."/>
            <person name="Darling A.E."/>
            <person name="Eisen J.A."/>
            <person name="Coil D.A."/>
        </authorList>
    </citation>
    <scope>NUCLEOTIDE SEQUENCE [LARGE SCALE GENOMIC DNA]</scope>
    <source>
        <strain evidence="10 11">UCD-AY4</strain>
    </source>
</reference>
<dbReference type="SUPFAM" id="SSF81345">
    <property type="entry name" value="ABC transporter involved in vitamin B12 uptake, BtuC"/>
    <property type="match status" value="1"/>
</dbReference>
<dbReference type="RefSeq" id="WP_017823404.1">
    <property type="nucleotide sequence ID" value="NZ_AORC01000010.1"/>
</dbReference>
<feature type="transmembrane region" description="Helical" evidence="9">
    <location>
        <begin position="165"/>
        <end position="184"/>
    </location>
</feature>
<comment type="subcellular location">
    <subcellularLocation>
        <location evidence="1">Cell membrane</location>
        <topology evidence="1">Multi-pass membrane protein</topology>
    </subcellularLocation>
</comment>
<evidence type="ECO:0000313" key="10">
    <source>
        <dbReference type="EMBL" id="EYT49160.1"/>
    </source>
</evidence>
<dbReference type="STRING" id="1249481.D641_0109385"/>
<feature type="transmembrane region" description="Helical" evidence="9">
    <location>
        <begin position="390"/>
        <end position="408"/>
    </location>
</feature>
<evidence type="ECO:0000256" key="5">
    <source>
        <dbReference type="ARBA" id="ARBA00022692"/>
    </source>
</evidence>
<dbReference type="Proteomes" id="UP000019754">
    <property type="component" value="Unassembled WGS sequence"/>
</dbReference>
<keyword evidence="11" id="KW-1185">Reference proteome</keyword>
<feature type="transmembrane region" description="Helical" evidence="9">
    <location>
        <begin position="229"/>
        <end position="248"/>
    </location>
</feature>
<evidence type="ECO:0000256" key="6">
    <source>
        <dbReference type="ARBA" id="ARBA00022989"/>
    </source>
</evidence>
<evidence type="ECO:0000256" key="4">
    <source>
        <dbReference type="ARBA" id="ARBA00022475"/>
    </source>
</evidence>
<feature type="compositionally biased region" description="Low complexity" evidence="8">
    <location>
        <begin position="103"/>
        <end position="114"/>
    </location>
</feature>
<dbReference type="InterPro" id="IPR000522">
    <property type="entry name" value="ABC_transptr_permease_BtuC"/>
</dbReference>
<dbReference type="GO" id="GO:0033214">
    <property type="term" value="P:siderophore-iron import into cell"/>
    <property type="evidence" value="ECO:0007669"/>
    <property type="project" value="TreeGrafter"/>
</dbReference>
<evidence type="ECO:0000256" key="9">
    <source>
        <dbReference type="SAM" id="Phobius"/>
    </source>
</evidence>
<dbReference type="GO" id="GO:0022857">
    <property type="term" value="F:transmembrane transporter activity"/>
    <property type="evidence" value="ECO:0007669"/>
    <property type="project" value="InterPro"/>
</dbReference>
<feature type="transmembrane region" description="Helical" evidence="9">
    <location>
        <begin position="414"/>
        <end position="435"/>
    </location>
</feature>
<feature type="transmembrane region" description="Helical" evidence="9">
    <location>
        <begin position="204"/>
        <end position="223"/>
    </location>
</feature>
<dbReference type="Pfam" id="PF01032">
    <property type="entry name" value="FecCD"/>
    <property type="match status" value="1"/>
</dbReference>
<evidence type="ECO:0000256" key="2">
    <source>
        <dbReference type="ARBA" id="ARBA00007935"/>
    </source>
</evidence>
<gene>
    <name evidence="10" type="ORF">D641_0109385</name>
</gene>
<keyword evidence="5 9" id="KW-0812">Transmembrane</keyword>
<evidence type="ECO:0000256" key="7">
    <source>
        <dbReference type="ARBA" id="ARBA00023136"/>
    </source>
</evidence>
<keyword evidence="4" id="KW-1003">Cell membrane</keyword>
<evidence type="ECO:0000256" key="3">
    <source>
        <dbReference type="ARBA" id="ARBA00022448"/>
    </source>
</evidence>
<protein>
    <submittedName>
        <fullName evidence="10">Enterochelin ABC transporter permease</fullName>
    </submittedName>
</protein>
<evidence type="ECO:0000256" key="1">
    <source>
        <dbReference type="ARBA" id="ARBA00004651"/>
    </source>
</evidence>
<keyword evidence="7 9" id="KW-0472">Membrane</keyword>
<sequence>MAERDDTRISRPSSRGGSAATDHAVRRRLGSPPADGAADVSTAPTDTAMDLGAMGAPTSREGNRWAVRRRGAGRRGAAGGTGATGRKGPAGRRGLAGRTGDTSAGRPGRSSSGAFPDASARRRYWYVVGGLVVLALAFGFGLLAIGNPMPPGSRGFWLIAELRATSILVMVIAAFCQATATIAFQTVTNNRILTPSIMGFESLYTVIQTGSIYFLGVAGVIALQGTGQFLAQVAIMVVLSVLLYGWLLRGRYANMQVMLLIGIIIGGGLGSVSSFMQRLLTPSEFDVLTARLFGSVTNAEVEYLPYAIPLCLMAGVLIWLNARTLNVIALGRDVCINIGVDHGRQTIYTLVLVSVLMAVSTALIGPMTFFGFLVATLTYQLAGTHDHRRLLPVGVLVGFVVLAGAYFVMNHVFYAQGVVSIIIELVGGTVFLIVIMRKGRL</sequence>
<feature type="transmembrane region" description="Helical" evidence="9">
    <location>
        <begin position="124"/>
        <end position="145"/>
    </location>
</feature>
<dbReference type="PANTHER" id="PTHR30472">
    <property type="entry name" value="FERRIC ENTEROBACTIN TRANSPORT SYSTEM PERMEASE PROTEIN"/>
    <property type="match status" value="1"/>
</dbReference>
<keyword evidence="6 9" id="KW-1133">Transmembrane helix</keyword>
<dbReference type="HOGENOM" id="CLU_050494_0_0_11"/>
<dbReference type="GO" id="GO:0005886">
    <property type="term" value="C:plasma membrane"/>
    <property type="evidence" value="ECO:0007669"/>
    <property type="project" value="UniProtKB-SubCell"/>
</dbReference>
<proteinExistence type="inferred from homology"/>
<name>A0A022KTG8_9MICO</name>
<comment type="caution">
    <text evidence="10">The sequence shown here is derived from an EMBL/GenBank/DDBJ whole genome shotgun (WGS) entry which is preliminary data.</text>
</comment>